<dbReference type="SMART" id="SM00533">
    <property type="entry name" value="MUTSd"/>
    <property type="match status" value="1"/>
</dbReference>
<dbReference type="PANTHER" id="PTHR11361">
    <property type="entry name" value="DNA MISMATCH REPAIR PROTEIN MUTS FAMILY MEMBER"/>
    <property type="match status" value="1"/>
</dbReference>
<evidence type="ECO:0000256" key="2">
    <source>
        <dbReference type="ARBA" id="ARBA00022840"/>
    </source>
</evidence>
<comment type="caution">
    <text evidence="8">The sequence shown here is derived from an EMBL/GenBank/DDBJ whole genome shotgun (WGS) entry which is preliminary data.</text>
</comment>
<dbReference type="SUPFAM" id="SSF48334">
    <property type="entry name" value="DNA repair protein MutS, domain III"/>
    <property type="match status" value="1"/>
</dbReference>
<dbReference type="Proteomes" id="UP000637513">
    <property type="component" value="Unassembled WGS sequence"/>
</dbReference>
<dbReference type="InterPro" id="IPR045076">
    <property type="entry name" value="MutS"/>
</dbReference>
<dbReference type="SUPFAM" id="SSF52540">
    <property type="entry name" value="P-loop containing nucleoside triphosphate hydrolases"/>
    <property type="match status" value="1"/>
</dbReference>
<keyword evidence="2" id="KW-0067">ATP-binding</keyword>
<gene>
    <name evidence="8" type="ORF">H8700_06815</name>
</gene>
<dbReference type="InterPro" id="IPR007696">
    <property type="entry name" value="DNA_mismatch_repair_MutS_core"/>
</dbReference>
<dbReference type="RefSeq" id="WP_249304548.1">
    <property type="nucleotide sequence ID" value="NZ_JACRSW010000027.1"/>
</dbReference>
<dbReference type="Gene3D" id="3.40.50.300">
    <property type="entry name" value="P-loop containing nucleotide triphosphate hydrolases"/>
    <property type="match status" value="1"/>
</dbReference>
<feature type="domain" description="DNA mismatch repair proteins mutS family" evidence="7">
    <location>
        <begin position="366"/>
        <end position="552"/>
    </location>
</feature>
<proteinExistence type="predicted"/>
<evidence type="ECO:0000313" key="9">
    <source>
        <dbReference type="Proteomes" id="UP000637513"/>
    </source>
</evidence>
<feature type="transmembrane region" description="Helical" evidence="5">
    <location>
        <begin position="164"/>
        <end position="181"/>
    </location>
</feature>
<evidence type="ECO:0000313" key="8">
    <source>
        <dbReference type="EMBL" id="MBC8557414.1"/>
    </source>
</evidence>
<keyword evidence="5" id="KW-0812">Transmembrane</keyword>
<keyword evidence="5" id="KW-1133">Transmembrane helix</keyword>
<dbReference type="InterPro" id="IPR027417">
    <property type="entry name" value="P-loop_NTPase"/>
</dbReference>
<evidence type="ECO:0000259" key="7">
    <source>
        <dbReference type="SMART" id="SM00534"/>
    </source>
</evidence>
<keyword evidence="1" id="KW-0547">Nucleotide-binding</keyword>
<evidence type="ECO:0008006" key="10">
    <source>
        <dbReference type="Google" id="ProtNLM"/>
    </source>
</evidence>
<feature type="transmembrane region" description="Helical" evidence="5">
    <location>
        <begin position="6"/>
        <end position="22"/>
    </location>
</feature>
<sequence length="561" mass="65453">MLFKILVGILIFVILFLLKGFYDRQKYKDKIQFLLKQEWGMETRDEYSDKIFRNICFYHEQKKKESDIDDITWNDLEMDQIFMLLNHTRTSAGEEYLYHLLRSPLYQEEELDKREQLIEEITKQEDKRYDLEMALCDIGKTDQISVYEFLSLAKELDQLQVKRFPHLIACLAMIGSVVMLPFFPSEMILLLFVVMAVNAYFYYKAKAEMTSYLALFSFILRTIKKCDAISSVDFVAAKNERRRMKELAGKFRKFSRFSFLVSGGSSISGSLFDAVFDYVRILCHVDLIKIGTMIKEVCKYEKELLELYDIIGYLDAIIAIASFRDSVETYCIPQFEMEKEHSKQLKMQMLYHPLIKNPVKNSIDTDKSILFTGSNASGKSTFLKAVAINVLFAQTIHTVLADEYCSSFYRIYSSMALRDDILSQESYFIVELKSLKRIFTKIREDDVAVLCFIDEILRGTNTVERVAASSQLLEEIAKKNALCFAATHDIELTYLLEDIYQNCHFEEVLQDGDVSFDYLLKEGRANSRNAIRLLEVIGFDKEVVKRSQQRVDRFLQKGIWE</sequence>
<dbReference type="EMBL" id="JACRSW010000027">
    <property type="protein sequence ID" value="MBC8557414.1"/>
    <property type="molecule type" value="Genomic_DNA"/>
</dbReference>
<dbReference type="Gene3D" id="1.10.1420.10">
    <property type="match status" value="1"/>
</dbReference>
<evidence type="ECO:0000256" key="5">
    <source>
        <dbReference type="SAM" id="Phobius"/>
    </source>
</evidence>
<evidence type="ECO:0000256" key="1">
    <source>
        <dbReference type="ARBA" id="ARBA00022741"/>
    </source>
</evidence>
<evidence type="ECO:0000256" key="4">
    <source>
        <dbReference type="SAM" id="Coils"/>
    </source>
</evidence>
<dbReference type="InterPro" id="IPR000432">
    <property type="entry name" value="DNA_mismatch_repair_MutS_C"/>
</dbReference>
<dbReference type="SMART" id="SM00534">
    <property type="entry name" value="MUTSac"/>
    <property type="match status" value="1"/>
</dbReference>
<keyword evidence="9" id="KW-1185">Reference proteome</keyword>
<feature type="domain" description="DNA mismatch repair protein MutS core" evidence="6">
    <location>
        <begin position="76"/>
        <end position="358"/>
    </location>
</feature>
<accession>A0ABR7MUD4</accession>
<protein>
    <recommendedName>
        <fullName evidence="10">DNA mismatch repair proteins mutS family domain-containing protein</fullName>
    </recommendedName>
</protein>
<feature type="transmembrane region" description="Helical" evidence="5">
    <location>
        <begin position="187"/>
        <end position="203"/>
    </location>
</feature>
<dbReference type="InterPro" id="IPR036187">
    <property type="entry name" value="DNA_mismatch_repair_MutS_sf"/>
</dbReference>
<keyword evidence="5" id="KW-0472">Membrane</keyword>
<evidence type="ECO:0000259" key="6">
    <source>
        <dbReference type="SMART" id="SM00533"/>
    </source>
</evidence>
<keyword evidence="4" id="KW-0175">Coiled coil</keyword>
<organism evidence="8 9">
    <name type="scientific">Jutongia hominis</name>
    <dbReference type="NCBI Taxonomy" id="2763664"/>
    <lineage>
        <taxon>Bacteria</taxon>
        <taxon>Bacillati</taxon>
        <taxon>Bacillota</taxon>
        <taxon>Clostridia</taxon>
        <taxon>Lachnospirales</taxon>
        <taxon>Lachnospiraceae</taxon>
        <taxon>Jutongia</taxon>
    </lineage>
</organism>
<feature type="coiled-coil region" evidence="4">
    <location>
        <begin position="107"/>
        <end position="134"/>
    </location>
</feature>
<dbReference type="PANTHER" id="PTHR11361:SF152">
    <property type="entry name" value="DNA MISMATCH REPAIR PROTEIN"/>
    <property type="match status" value="1"/>
</dbReference>
<keyword evidence="3" id="KW-0238">DNA-binding</keyword>
<reference evidence="8 9" key="1">
    <citation type="submission" date="2020-08" db="EMBL/GenBank/DDBJ databases">
        <title>Genome public.</title>
        <authorList>
            <person name="Liu C."/>
            <person name="Sun Q."/>
        </authorList>
    </citation>
    <scope>NUCLEOTIDE SEQUENCE [LARGE SCALE GENOMIC DNA]</scope>
    <source>
        <strain evidence="8 9">BX3</strain>
    </source>
</reference>
<dbReference type="Pfam" id="PF00488">
    <property type="entry name" value="MutS_V"/>
    <property type="match status" value="1"/>
</dbReference>
<name>A0ABR7MUD4_9FIRM</name>
<evidence type="ECO:0000256" key="3">
    <source>
        <dbReference type="ARBA" id="ARBA00023125"/>
    </source>
</evidence>